<keyword evidence="7" id="KW-1185">Reference proteome</keyword>
<sequence length="158" mass="17647">MDTETPQSLLFVCLGNICRSPTAEGVFREKANKSGVDVKIDSAGTGGYHIGKAPDKRSQDVALTRGYDLSKLQCRRVQDTDFSGFDLIIAMDKANERDLLKRCPDEFKHKIKLFMSFCDSEFEEIPDPYYSGKKGFELVLDLIEKASDGLLLKIASRA</sequence>
<proteinExistence type="inferred from homology"/>
<dbReference type="PANTHER" id="PTHR11717:SF7">
    <property type="entry name" value="LOW MOLECULAR WEIGHT PHOSPHOTYROSINE PROTEIN PHOSPHATASE"/>
    <property type="match status" value="1"/>
</dbReference>
<organism evidence="6 7">
    <name type="scientific">Agaribacter flavus</name>
    <dbReference type="NCBI Taxonomy" id="1902781"/>
    <lineage>
        <taxon>Bacteria</taxon>
        <taxon>Pseudomonadati</taxon>
        <taxon>Pseudomonadota</taxon>
        <taxon>Gammaproteobacteria</taxon>
        <taxon>Alteromonadales</taxon>
        <taxon>Alteromonadaceae</taxon>
        <taxon>Agaribacter</taxon>
    </lineage>
</organism>
<evidence type="ECO:0000256" key="1">
    <source>
        <dbReference type="ARBA" id="ARBA00011063"/>
    </source>
</evidence>
<evidence type="ECO:0000313" key="6">
    <source>
        <dbReference type="EMBL" id="MFC3120728.1"/>
    </source>
</evidence>
<dbReference type="PANTHER" id="PTHR11717">
    <property type="entry name" value="LOW MOLECULAR WEIGHT PROTEIN TYROSINE PHOSPHATASE"/>
    <property type="match status" value="1"/>
</dbReference>
<dbReference type="InterPro" id="IPR023485">
    <property type="entry name" value="Ptyr_pPase"/>
</dbReference>
<dbReference type="InterPro" id="IPR036196">
    <property type="entry name" value="Ptyr_pPase_sf"/>
</dbReference>
<dbReference type="GO" id="GO:0004725">
    <property type="term" value="F:protein tyrosine phosphatase activity"/>
    <property type="evidence" value="ECO:0007669"/>
    <property type="project" value="UniProtKB-EC"/>
</dbReference>
<dbReference type="SUPFAM" id="SSF52788">
    <property type="entry name" value="Phosphotyrosine protein phosphatases I"/>
    <property type="match status" value="1"/>
</dbReference>
<dbReference type="InterPro" id="IPR017867">
    <property type="entry name" value="Tyr_phospatase_low_mol_wt"/>
</dbReference>
<evidence type="ECO:0000256" key="2">
    <source>
        <dbReference type="ARBA" id="ARBA00013064"/>
    </source>
</evidence>
<dbReference type="Pfam" id="PF01451">
    <property type="entry name" value="LMWPc"/>
    <property type="match status" value="1"/>
</dbReference>
<evidence type="ECO:0000259" key="5">
    <source>
        <dbReference type="SMART" id="SM00226"/>
    </source>
</evidence>
<dbReference type="SMART" id="SM00226">
    <property type="entry name" value="LMWPc"/>
    <property type="match status" value="1"/>
</dbReference>
<dbReference type="Proteomes" id="UP001595478">
    <property type="component" value="Unassembled WGS sequence"/>
</dbReference>
<dbReference type="PRINTS" id="PR00719">
    <property type="entry name" value="LMWPTPASE"/>
</dbReference>
<protein>
    <recommendedName>
        <fullName evidence="2">protein-tyrosine-phosphatase</fullName>
        <ecNumber evidence="2">3.1.3.48</ecNumber>
    </recommendedName>
</protein>
<evidence type="ECO:0000256" key="3">
    <source>
        <dbReference type="ARBA" id="ARBA00022801"/>
    </source>
</evidence>
<dbReference type="RefSeq" id="WP_376918858.1">
    <property type="nucleotide sequence ID" value="NZ_JBHRSW010000005.1"/>
</dbReference>
<dbReference type="CDD" id="cd16343">
    <property type="entry name" value="LMWPTP"/>
    <property type="match status" value="1"/>
</dbReference>
<name>A0ABV7FN95_9ALTE</name>
<feature type="domain" description="Phosphotyrosine protein phosphatase I" evidence="5">
    <location>
        <begin position="7"/>
        <end position="153"/>
    </location>
</feature>
<dbReference type="EMBL" id="JBHRSW010000005">
    <property type="protein sequence ID" value="MFC3120728.1"/>
    <property type="molecule type" value="Genomic_DNA"/>
</dbReference>
<evidence type="ECO:0000256" key="4">
    <source>
        <dbReference type="ARBA" id="ARBA00022912"/>
    </source>
</evidence>
<accession>A0ABV7FN95</accession>
<dbReference type="Gene3D" id="3.40.50.2300">
    <property type="match status" value="1"/>
</dbReference>
<comment type="caution">
    <text evidence="6">The sequence shown here is derived from an EMBL/GenBank/DDBJ whole genome shotgun (WGS) entry which is preliminary data.</text>
</comment>
<evidence type="ECO:0000313" key="7">
    <source>
        <dbReference type="Proteomes" id="UP001595478"/>
    </source>
</evidence>
<keyword evidence="3 6" id="KW-0378">Hydrolase</keyword>
<comment type="similarity">
    <text evidence="1">Belongs to the low molecular weight phosphotyrosine protein phosphatase family.</text>
</comment>
<dbReference type="EC" id="3.1.3.48" evidence="2"/>
<gene>
    <name evidence="6" type="ORF">ACFOHL_03775</name>
</gene>
<reference evidence="7" key="1">
    <citation type="journal article" date="2019" name="Int. J. Syst. Evol. Microbiol.">
        <title>The Global Catalogue of Microorganisms (GCM) 10K type strain sequencing project: providing services to taxonomists for standard genome sequencing and annotation.</title>
        <authorList>
            <consortium name="The Broad Institute Genomics Platform"/>
            <consortium name="The Broad Institute Genome Sequencing Center for Infectious Disease"/>
            <person name="Wu L."/>
            <person name="Ma J."/>
        </authorList>
    </citation>
    <scope>NUCLEOTIDE SEQUENCE [LARGE SCALE GENOMIC DNA]</scope>
    <source>
        <strain evidence="7">KCTC 52473</strain>
    </source>
</reference>
<dbReference type="InterPro" id="IPR050438">
    <property type="entry name" value="LMW_PTPase"/>
</dbReference>
<keyword evidence="4" id="KW-0904">Protein phosphatase</keyword>